<evidence type="ECO:0000256" key="1">
    <source>
        <dbReference type="SAM" id="MobiDB-lite"/>
    </source>
</evidence>
<comment type="caution">
    <text evidence="2">The sequence shown here is derived from an EMBL/GenBank/DDBJ whole genome shotgun (WGS) entry which is preliminary data.</text>
</comment>
<reference evidence="2" key="1">
    <citation type="thesis" date="2021" institute="BYU ScholarsArchive" country="Provo, UT, USA">
        <title>Applications of and Algorithms for Genome Assembly and Genomic Analyses with an Emphasis on Marine Teleosts.</title>
        <authorList>
            <person name="Pickett B.D."/>
        </authorList>
    </citation>
    <scope>NUCLEOTIDE SEQUENCE</scope>
    <source>
        <strain evidence="2">HI-2016</strain>
    </source>
</reference>
<dbReference type="Proteomes" id="UP000824540">
    <property type="component" value="Unassembled WGS sequence"/>
</dbReference>
<evidence type="ECO:0000313" key="3">
    <source>
        <dbReference type="Proteomes" id="UP000824540"/>
    </source>
</evidence>
<sequence>METDAGGGGIEKEDMEEGKEEVGRRLMEMKDQEVHLQHPISENFPGSSAPVLESGDQMSALQLCEGLRRSAADINSLWVKLQTSRGGHKVRPVKYTDWEEMGRILQDQKDSLSQMNEEEKATASRISNQWDLWKHDPLSANQQLRKVNEAPWEVQASPWDPQARDWLERECVRQMERNEERLGALAGQNTEVCTGEACALFTTIRELGT</sequence>
<protein>
    <submittedName>
        <fullName evidence="2">Uncharacterized protein</fullName>
    </submittedName>
</protein>
<dbReference type="EMBL" id="JAFBMS010000017">
    <property type="protein sequence ID" value="KAG9345448.1"/>
    <property type="molecule type" value="Genomic_DNA"/>
</dbReference>
<dbReference type="AlphaFoldDB" id="A0A8T2P7D1"/>
<organism evidence="2 3">
    <name type="scientific">Albula glossodonta</name>
    <name type="common">roundjaw bonefish</name>
    <dbReference type="NCBI Taxonomy" id="121402"/>
    <lineage>
        <taxon>Eukaryota</taxon>
        <taxon>Metazoa</taxon>
        <taxon>Chordata</taxon>
        <taxon>Craniata</taxon>
        <taxon>Vertebrata</taxon>
        <taxon>Euteleostomi</taxon>
        <taxon>Actinopterygii</taxon>
        <taxon>Neopterygii</taxon>
        <taxon>Teleostei</taxon>
        <taxon>Albuliformes</taxon>
        <taxon>Albulidae</taxon>
        <taxon>Albula</taxon>
    </lineage>
</organism>
<proteinExistence type="predicted"/>
<feature type="region of interest" description="Disordered" evidence="1">
    <location>
        <begin position="1"/>
        <end position="24"/>
    </location>
</feature>
<keyword evidence="3" id="KW-1185">Reference proteome</keyword>
<accession>A0A8T2P7D1</accession>
<name>A0A8T2P7D1_9TELE</name>
<evidence type="ECO:0000313" key="2">
    <source>
        <dbReference type="EMBL" id="KAG9345448.1"/>
    </source>
</evidence>
<gene>
    <name evidence="2" type="ORF">JZ751_008592</name>
</gene>